<dbReference type="RefSeq" id="WP_163941270.1">
    <property type="nucleotide sequence ID" value="NZ_JAAIKC010000001.1"/>
</dbReference>
<proteinExistence type="predicted"/>
<sequence length="71" mass="7897">MSKGRVWNKGKRNGGGGPPAGTGYKEKLEAAQKASGIEIIDPTNPINQVKRMNRDNWVERPVRPNQSRPKE</sequence>
<dbReference type="EMBL" id="JAAIKC010000001">
    <property type="protein sequence ID" value="NEW05107.1"/>
    <property type="molecule type" value="Genomic_DNA"/>
</dbReference>
<organism evidence="2">
    <name type="scientific">Paenibacillus sp. SYP-B3998</name>
    <dbReference type="NCBI Taxonomy" id="2678564"/>
    <lineage>
        <taxon>Bacteria</taxon>
        <taxon>Bacillati</taxon>
        <taxon>Bacillota</taxon>
        <taxon>Bacilli</taxon>
        <taxon>Bacillales</taxon>
        <taxon>Paenibacillaceae</taxon>
        <taxon>Paenibacillus</taxon>
    </lineage>
</organism>
<feature type="compositionally biased region" description="Basic and acidic residues" evidence="1">
    <location>
        <begin position="52"/>
        <end position="71"/>
    </location>
</feature>
<gene>
    <name evidence="2" type="ORF">GK047_03615</name>
</gene>
<comment type="caution">
    <text evidence="2">The sequence shown here is derived from an EMBL/GenBank/DDBJ whole genome shotgun (WGS) entry which is preliminary data.</text>
</comment>
<feature type="compositionally biased region" description="Basic residues" evidence="1">
    <location>
        <begin position="1"/>
        <end position="12"/>
    </location>
</feature>
<evidence type="ECO:0000256" key="1">
    <source>
        <dbReference type="SAM" id="MobiDB-lite"/>
    </source>
</evidence>
<accession>A0A6G3ZUL4</accession>
<feature type="region of interest" description="Disordered" evidence="1">
    <location>
        <begin position="1"/>
        <end position="71"/>
    </location>
</feature>
<dbReference type="AlphaFoldDB" id="A0A6G3ZUL4"/>
<reference evidence="2" key="1">
    <citation type="submission" date="2020-02" db="EMBL/GenBank/DDBJ databases">
        <authorList>
            <person name="Shen X.-R."/>
            <person name="Zhang Y.-X."/>
        </authorList>
    </citation>
    <scope>NUCLEOTIDE SEQUENCE</scope>
    <source>
        <strain evidence="2">SYP-B3998</strain>
    </source>
</reference>
<evidence type="ECO:0000313" key="2">
    <source>
        <dbReference type="EMBL" id="NEW05107.1"/>
    </source>
</evidence>
<name>A0A6G3ZUL4_9BACL</name>
<protein>
    <submittedName>
        <fullName evidence="2">Uncharacterized protein</fullName>
    </submittedName>
</protein>